<keyword evidence="9 19" id="KW-0812">Transmembrane</keyword>
<sequence length="938" mass="103430">MSYPTSSSSTSHSSSPSPIAIPKGHTKSKSILKHPMRDAASYLTALSQADADARAAAARKNRFADTNSDAGSTHSFMTTSTSTSKSSSSTSIEYDDRNVQNLLSADIAHRYDELDNSPYSSEEQALHQFNFKHSEFGHCADESYRFTSAWKPNTPVINHLDEDPSYYILLTTYFSYLILIVLGHLRDFFGKRFHSHAYKHLMPSNGYAALNSDFDSFYSRRLKARMDDCFSRPITGVPGRSITLLDRASDDNNTTLRLTGTTSRALNISSYNYLGFAQAQGPCADAVEEGIRRYGVSACGARLEAGTTDLHNQVESLVAKFVGTQDAVICSMGFATNSTTLPALVGKGCLVISDELNHASIRFGVRLSGANVRTFKHNDMESLESLLREVISQGQPRTHRPWKKILLVVEGLYSMEGTLVDLPGIMKLKQRYKFYLYVDEAHSIGALGPHGRGVADYFSVNPGSIDILMGTFTKSFGASGGYIAGSKPLISRLRVRSHAGCYTESMSPAVLTQIMASMASIMGVRPPAVGPGIVTTVSEEDDNSNKLTLTINPASSTGPISADTYIHPGPAPASSLPSWLHLPPYTLSGSEGQTRLRRLAFNARYLSRGLNKLGFITYGHSDSPIVPLLLFHPGKMTLFSRLMIARKVPIVVVVVGYPATPLVSGRARFCLSAAHTKQDCDSVLRACNEIGDAIDLKHGIPVKERWTLDEVIARAVELVNMNILPFEYSKTPFEDKTGFKAFSKHLSPQGTHFAPPLLQIKEDSGEIFVLSQTPAILAYIGPKLGLGGSNEYEHATINQLTLTALDLSNEAHDVHHPISNSLYYEDQKPEAKRRAEDFRENRIPKFLTHFETVLQNNSSGVLVGSTISTADLTLFQVLDGLHFAFPRRIGALRKSGEYTHVFQLYDRVKDELKDYFGSKRRREYSMGLYRDYPELDQE</sequence>
<evidence type="ECO:0000256" key="11">
    <source>
        <dbReference type="ARBA" id="ARBA00022898"/>
    </source>
</evidence>
<comment type="pathway">
    <text evidence="5">Sphingolipid metabolism.</text>
</comment>
<dbReference type="InterPro" id="IPR015421">
    <property type="entry name" value="PyrdxlP-dep_Trfase_major"/>
</dbReference>
<dbReference type="CDD" id="cd06454">
    <property type="entry name" value="KBL_like"/>
    <property type="match status" value="1"/>
</dbReference>
<comment type="pathway">
    <text evidence="4">Lipid metabolism; sphingolipid metabolism.</text>
</comment>
<feature type="transmembrane region" description="Helical" evidence="19">
    <location>
        <begin position="166"/>
        <end position="185"/>
    </location>
</feature>
<dbReference type="FunFam" id="1.20.1050.10:FF:000051">
    <property type="entry name" value="Glutathione S-transferase"/>
    <property type="match status" value="1"/>
</dbReference>
<dbReference type="Pfam" id="PF00155">
    <property type="entry name" value="Aminotran_1_2"/>
    <property type="match status" value="2"/>
</dbReference>
<keyword evidence="12" id="KW-0746">Sphingolipid metabolism</keyword>
<keyword evidence="11" id="KW-0663">Pyridoxal phosphate</keyword>
<evidence type="ECO:0000256" key="19">
    <source>
        <dbReference type="SAM" id="Phobius"/>
    </source>
</evidence>
<dbReference type="PANTHER" id="PTHR13693">
    <property type="entry name" value="CLASS II AMINOTRANSFERASE/8-AMINO-7-OXONONANOATE SYNTHASE"/>
    <property type="match status" value="1"/>
</dbReference>
<evidence type="ECO:0000256" key="4">
    <source>
        <dbReference type="ARBA" id="ARBA00004760"/>
    </source>
</evidence>
<comment type="caution">
    <text evidence="21">The sequence shown here is derived from an EMBL/GenBank/DDBJ whole genome shotgun (WGS) entry which is preliminary data.</text>
</comment>
<evidence type="ECO:0000256" key="12">
    <source>
        <dbReference type="ARBA" id="ARBA00022919"/>
    </source>
</evidence>
<dbReference type="InterPro" id="IPR050087">
    <property type="entry name" value="AON_synthase_class-II"/>
</dbReference>
<keyword evidence="13 19" id="KW-1133">Transmembrane helix</keyword>
<dbReference type="PROSITE" id="PS00599">
    <property type="entry name" value="AA_TRANSFER_CLASS_2"/>
    <property type="match status" value="1"/>
</dbReference>
<dbReference type="Gene3D" id="3.90.1150.10">
    <property type="entry name" value="Aspartate Aminotransferase, domain 1"/>
    <property type="match status" value="2"/>
</dbReference>
<evidence type="ECO:0000256" key="7">
    <source>
        <dbReference type="ARBA" id="ARBA00013220"/>
    </source>
</evidence>
<dbReference type="Proteomes" id="UP001050691">
    <property type="component" value="Unassembled WGS sequence"/>
</dbReference>
<protein>
    <recommendedName>
        <fullName evidence="7">serine C-palmitoyltransferase</fullName>
        <ecNumber evidence="7">2.3.1.50</ecNumber>
    </recommendedName>
</protein>
<dbReference type="InterPro" id="IPR010987">
    <property type="entry name" value="Glutathione-S-Trfase_C-like"/>
</dbReference>
<organism evidence="21 22">
    <name type="scientific">Clathrus columnatus</name>
    <dbReference type="NCBI Taxonomy" id="1419009"/>
    <lineage>
        <taxon>Eukaryota</taxon>
        <taxon>Fungi</taxon>
        <taxon>Dikarya</taxon>
        <taxon>Basidiomycota</taxon>
        <taxon>Agaricomycotina</taxon>
        <taxon>Agaricomycetes</taxon>
        <taxon>Phallomycetidae</taxon>
        <taxon>Phallales</taxon>
        <taxon>Clathraceae</taxon>
        <taxon>Clathrus</taxon>
    </lineage>
</organism>
<dbReference type="GO" id="GO:0017059">
    <property type="term" value="C:serine palmitoyltransferase complex"/>
    <property type="evidence" value="ECO:0007669"/>
    <property type="project" value="TreeGrafter"/>
</dbReference>
<dbReference type="InterPro" id="IPR004839">
    <property type="entry name" value="Aminotransferase_I/II_large"/>
</dbReference>
<dbReference type="InterPro" id="IPR015422">
    <property type="entry name" value="PyrdxlP-dep_Trfase_small"/>
</dbReference>
<dbReference type="InterPro" id="IPR015424">
    <property type="entry name" value="PyrdxlP-dep_Trfase"/>
</dbReference>
<dbReference type="GO" id="GO:0016020">
    <property type="term" value="C:membrane"/>
    <property type="evidence" value="ECO:0007669"/>
    <property type="project" value="UniProtKB-SubCell"/>
</dbReference>
<accession>A0AAV5A4X0</accession>
<dbReference type="EMBL" id="BPWL01000002">
    <property type="protein sequence ID" value="GJJ07708.1"/>
    <property type="molecule type" value="Genomic_DNA"/>
</dbReference>
<evidence type="ECO:0000256" key="18">
    <source>
        <dbReference type="SAM" id="MobiDB-lite"/>
    </source>
</evidence>
<evidence type="ECO:0000256" key="14">
    <source>
        <dbReference type="ARBA" id="ARBA00023098"/>
    </source>
</evidence>
<evidence type="ECO:0000256" key="17">
    <source>
        <dbReference type="ARBA" id="ARBA00048528"/>
    </source>
</evidence>
<dbReference type="GO" id="GO:0004758">
    <property type="term" value="F:serine C-palmitoyltransferase activity"/>
    <property type="evidence" value="ECO:0007669"/>
    <property type="project" value="UniProtKB-EC"/>
</dbReference>
<comment type="subcellular location">
    <subcellularLocation>
        <location evidence="2">Endoplasmic reticulum</location>
    </subcellularLocation>
    <subcellularLocation>
        <location evidence="3">Membrane</location>
    </subcellularLocation>
</comment>
<dbReference type="Pfam" id="PF14497">
    <property type="entry name" value="GST_C_3"/>
    <property type="match status" value="1"/>
</dbReference>
<dbReference type="PROSITE" id="PS50405">
    <property type="entry name" value="GST_CTER"/>
    <property type="match status" value="1"/>
</dbReference>
<evidence type="ECO:0000313" key="21">
    <source>
        <dbReference type="EMBL" id="GJJ07708.1"/>
    </source>
</evidence>
<dbReference type="SUPFAM" id="SSF47616">
    <property type="entry name" value="GST C-terminal domain-like"/>
    <property type="match status" value="1"/>
</dbReference>
<dbReference type="AlphaFoldDB" id="A0AAV5A4X0"/>
<feature type="compositionally biased region" description="Low complexity" evidence="18">
    <location>
        <begin position="1"/>
        <end position="18"/>
    </location>
</feature>
<reference evidence="21" key="1">
    <citation type="submission" date="2021-10" db="EMBL/GenBank/DDBJ databases">
        <title>De novo Genome Assembly of Clathrus columnatus (Basidiomycota, Fungi) Using Illumina and Nanopore Sequence Data.</title>
        <authorList>
            <person name="Ogiso-Tanaka E."/>
            <person name="Itagaki H."/>
            <person name="Hosoya T."/>
            <person name="Hosaka K."/>
        </authorList>
    </citation>
    <scope>NUCLEOTIDE SEQUENCE</scope>
    <source>
        <strain evidence="21">MO-923</strain>
    </source>
</reference>
<comment type="cofactor">
    <cofactor evidence="1">
        <name>pyridoxal 5'-phosphate</name>
        <dbReference type="ChEBI" id="CHEBI:597326"/>
    </cofactor>
</comment>
<dbReference type="Gene3D" id="3.40.640.10">
    <property type="entry name" value="Type I PLP-dependent aspartate aminotransferase-like (Major domain)"/>
    <property type="match status" value="1"/>
</dbReference>
<dbReference type="GO" id="GO:0030170">
    <property type="term" value="F:pyridoxal phosphate binding"/>
    <property type="evidence" value="ECO:0007669"/>
    <property type="project" value="InterPro"/>
</dbReference>
<evidence type="ECO:0000256" key="1">
    <source>
        <dbReference type="ARBA" id="ARBA00001933"/>
    </source>
</evidence>
<dbReference type="GO" id="GO:0005783">
    <property type="term" value="C:endoplasmic reticulum"/>
    <property type="evidence" value="ECO:0007669"/>
    <property type="project" value="UniProtKB-SubCell"/>
</dbReference>
<dbReference type="Gene3D" id="1.20.1050.10">
    <property type="match status" value="1"/>
</dbReference>
<dbReference type="GO" id="GO:0046512">
    <property type="term" value="P:sphingosine biosynthetic process"/>
    <property type="evidence" value="ECO:0007669"/>
    <property type="project" value="TreeGrafter"/>
</dbReference>
<dbReference type="SUPFAM" id="SSF53383">
    <property type="entry name" value="PLP-dependent transferases"/>
    <property type="match status" value="1"/>
</dbReference>
<dbReference type="InterPro" id="IPR036282">
    <property type="entry name" value="Glutathione-S-Trfase_C_sf"/>
</dbReference>
<dbReference type="InterPro" id="IPR001917">
    <property type="entry name" value="Aminotrans_II_pyridoxalP_BS"/>
</dbReference>
<dbReference type="EC" id="2.3.1.50" evidence="7"/>
<evidence type="ECO:0000256" key="13">
    <source>
        <dbReference type="ARBA" id="ARBA00022989"/>
    </source>
</evidence>
<evidence type="ECO:0000256" key="10">
    <source>
        <dbReference type="ARBA" id="ARBA00022824"/>
    </source>
</evidence>
<feature type="compositionally biased region" description="Low complexity" evidence="18">
    <location>
        <begin position="72"/>
        <end position="91"/>
    </location>
</feature>
<evidence type="ECO:0000256" key="9">
    <source>
        <dbReference type="ARBA" id="ARBA00022692"/>
    </source>
</evidence>
<keyword evidence="15 19" id="KW-0472">Membrane</keyword>
<evidence type="ECO:0000256" key="5">
    <source>
        <dbReference type="ARBA" id="ARBA00004991"/>
    </source>
</evidence>
<feature type="region of interest" description="Disordered" evidence="18">
    <location>
        <begin position="1"/>
        <end position="29"/>
    </location>
</feature>
<evidence type="ECO:0000256" key="16">
    <source>
        <dbReference type="ARBA" id="ARBA00023315"/>
    </source>
</evidence>
<evidence type="ECO:0000256" key="15">
    <source>
        <dbReference type="ARBA" id="ARBA00023136"/>
    </source>
</evidence>
<keyword evidence="16" id="KW-0012">Acyltransferase</keyword>
<evidence type="ECO:0000259" key="20">
    <source>
        <dbReference type="PROSITE" id="PS50405"/>
    </source>
</evidence>
<keyword evidence="14" id="KW-0443">Lipid metabolism</keyword>
<keyword evidence="10" id="KW-0256">Endoplasmic reticulum</keyword>
<dbReference type="PANTHER" id="PTHR13693:SF3">
    <property type="entry name" value="LD36009P"/>
    <property type="match status" value="1"/>
</dbReference>
<dbReference type="CDD" id="cd03192">
    <property type="entry name" value="GST_C_Sigma_like"/>
    <property type="match status" value="1"/>
</dbReference>
<evidence type="ECO:0000256" key="3">
    <source>
        <dbReference type="ARBA" id="ARBA00004370"/>
    </source>
</evidence>
<comment type="similarity">
    <text evidence="6">Belongs to the class-II pyridoxal-phosphate-dependent aminotransferase family.</text>
</comment>
<keyword evidence="22" id="KW-1185">Reference proteome</keyword>
<comment type="catalytic activity">
    <reaction evidence="17">
        <text>L-serine + hexadecanoyl-CoA + H(+) = 3-oxosphinganine + CO2 + CoA</text>
        <dbReference type="Rhea" id="RHEA:14761"/>
        <dbReference type="ChEBI" id="CHEBI:15378"/>
        <dbReference type="ChEBI" id="CHEBI:16526"/>
        <dbReference type="ChEBI" id="CHEBI:33384"/>
        <dbReference type="ChEBI" id="CHEBI:57287"/>
        <dbReference type="ChEBI" id="CHEBI:57379"/>
        <dbReference type="ChEBI" id="CHEBI:58299"/>
        <dbReference type="EC" id="2.3.1.50"/>
    </reaction>
</comment>
<feature type="domain" description="GST C-terminal" evidence="20">
    <location>
        <begin position="790"/>
        <end position="926"/>
    </location>
</feature>
<evidence type="ECO:0000256" key="8">
    <source>
        <dbReference type="ARBA" id="ARBA00022679"/>
    </source>
</evidence>
<feature type="region of interest" description="Disordered" evidence="18">
    <location>
        <begin position="65"/>
        <end position="92"/>
    </location>
</feature>
<dbReference type="GO" id="GO:0046513">
    <property type="term" value="P:ceramide biosynthetic process"/>
    <property type="evidence" value="ECO:0007669"/>
    <property type="project" value="TreeGrafter"/>
</dbReference>
<keyword evidence="8" id="KW-0808">Transferase</keyword>
<proteinExistence type="inferred from homology"/>
<evidence type="ECO:0000256" key="6">
    <source>
        <dbReference type="ARBA" id="ARBA00008392"/>
    </source>
</evidence>
<dbReference type="InterPro" id="IPR004046">
    <property type="entry name" value="GST_C"/>
</dbReference>
<gene>
    <name evidence="21" type="ORF">Clacol_001913</name>
</gene>
<evidence type="ECO:0000313" key="22">
    <source>
        <dbReference type="Proteomes" id="UP001050691"/>
    </source>
</evidence>
<name>A0AAV5A4X0_9AGAM</name>
<dbReference type="FunFam" id="3.40.640.10:FF:000047">
    <property type="entry name" value="serine palmitoyltransferase 2 isoform X1"/>
    <property type="match status" value="1"/>
</dbReference>
<evidence type="ECO:0000256" key="2">
    <source>
        <dbReference type="ARBA" id="ARBA00004240"/>
    </source>
</evidence>